<keyword evidence="2" id="KW-1185">Reference proteome</keyword>
<name>A0AAW6WFP2_9FUSO</name>
<sequence>MKQDDVINFLGESEIKRLLYFQLKQMLSGVLGSADVKKLLNEVDIGFMQMTSLPPIDDEYVYIYKLHGEKDFQYKEDFQKAFKDELEKLEKH</sequence>
<dbReference type="RefSeq" id="WP_285049334.1">
    <property type="nucleotide sequence ID" value="NZ_JAMGTK010000026.1"/>
</dbReference>
<proteinExistence type="predicted"/>
<evidence type="ECO:0000313" key="1">
    <source>
        <dbReference type="EMBL" id="MDK4512829.1"/>
    </source>
</evidence>
<protein>
    <submittedName>
        <fullName evidence="1">Uncharacterized protein</fullName>
    </submittedName>
</protein>
<reference evidence="1" key="1">
    <citation type="journal article" date="2022" name="Gene">
        <title>A genome-led study on the pathogenesis of Fusobacterium necrophorum infections.</title>
        <authorList>
            <person name="Thapa G."/>
            <person name="Jayal A."/>
            <person name="Sikazwe E."/>
            <person name="Perry T."/>
            <person name="Mohammed Al Balushi A."/>
            <person name="Livingstone P."/>
        </authorList>
    </citation>
    <scope>NUCLEOTIDE SEQUENCE</scope>
    <source>
        <strain evidence="1">BRON_8</strain>
    </source>
</reference>
<dbReference type="EMBL" id="JAMGTK010000026">
    <property type="protein sequence ID" value="MDK4512829.1"/>
    <property type="molecule type" value="Genomic_DNA"/>
</dbReference>
<comment type="caution">
    <text evidence="1">The sequence shown here is derived from an EMBL/GenBank/DDBJ whole genome shotgun (WGS) entry which is preliminary data.</text>
</comment>
<gene>
    <name evidence="1" type="ORF">MWG07_11275</name>
</gene>
<dbReference type="Proteomes" id="UP001173223">
    <property type="component" value="Unassembled WGS sequence"/>
</dbReference>
<evidence type="ECO:0000313" key="2">
    <source>
        <dbReference type="Proteomes" id="UP001173223"/>
    </source>
</evidence>
<reference evidence="1" key="2">
    <citation type="submission" date="2022-04" db="EMBL/GenBank/DDBJ databases">
        <authorList>
            <person name="Livingstone P.G."/>
        </authorList>
    </citation>
    <scope>NUCLEOTIDE SEQUENCE</scope>
    <source>
        <strain evidence="1">BRON_8</strain>
    </source>
</reference>
<accession>A0AAW6WFP2</accession>
<organism evidence="1 2">
    <name type="scientific">Fusobacterium necrophorum</name>
    <dbReference type="NCBI Taxonomy" id="859"/>
    <lineage>
        <taxon>Bacteria</taxon>
        <taxon>Fusobacteriati</taxon>
        <taxon>Fusobacteriota</taxon>
        <taxon>Fusobacteriia</taxon>
        <taxon>Fusobacteriales</taxon>
        <taxon>Fusobacteriaceae</taxon>
        <taxon>Fusobacterium</taxon>
    </lineage>
</organism>
<dbReference type="AlphaFoldDB" id="A0AAW6WFP2"/>